<dbReference type="HOGENOM" id="CLU_005992_0_1_1"/>
<evidence type="ECO:0000256" key="1">
    <source>
        <dbReference type="SAM" id="MobiDB-lite"/>
    </source>
</evidence>
<protein>
    <recommendedName>
        <fullName evidence="4">GCM domain-containing protein</fullName>
    </recommendedName>
</protein>
<dbReference type="VEuPathDB" id="FungiDB:MELLADRAFT_90757"/>
<dbReference type="KEGG" id="mlr:MELLADRAFT_90757"/>
<dbReference type="RefSeq" id="XP_007405441.1">
    <property type="nucleotide sequence ID" value="XM_007405379.1"/>
</dbReference>
<dbReference type="OrthoDB" id="2506334at2759"/>
<organism evidence="3">
    <name type="scientific">Melampsora larici-populina (strain 98AG31 / pathotype 3-4-7)</name>
    <name type="common">Poplar leaf rust fungus</name>
    <dbReference type="NCBI Taxonomy" id="747676"/>
    <lineage>
        <taxon>Eukaryota</taxon>
        <taxon>Fungi</taxon>
        <taxon>Dikarya</taxon>
        <taxon>Basidiomycota</taxon>
        <taxon>Pucciniomycotina</taxon>
        <taxon>Pucciniomycetes</taxon>
        <taxon>Pucciniales</taxon>
        <taxon>Melampsoraceae</taxon>
        <taxon>Melampsora</taxon>
    </lineage>
</organism>
<feature type="compositionally biased region" description="Acidic residues" evidence="1">
    <location>
        <begin position="59"/>
        <end position="69"/>
    </location>
</feature>
<feature type="compositionally biased region" description="Basic and acidic residues" evidence="1">
    <location>
        <begin position="41"/>
        <end position="57"/>
    </location>
</feature>
<reference evidence="3" key="1">
    <citation type="journal article" date="2011" name="Proc. Natl. Acad. Sci. U.S.A.">
        <title>Obligate biotrophy features unraveled by the genomic analysis of rust fungi.</title>
        <authorList>
            <person name="Duplessis S."/>
            <person name="Cuomo C.A."/>
            <person name="Lin Y.-C."/>
            <person name="Aerts A."/>
            <person name="Tisserant E."/>
            <person name="Veneault-Fourrey C."/>
            <person name="Joly D.L."/>
            <person name="Hacquard S."/>
            <person name="Amselem J."/>
            <person name="Cantarel B.L."/>
            <person name="Chiu R."/>
            <person name="Coutinho P.M."/>
            <person name="Feau N."/>
            <person name="Field M."/>
            <person name="Frey P."/>
            <person name="Gelhaye E."/>
            <person name="Goldberg J."/>
            <person name="Grabherr M.G."/>
            <person name="Kodira C.D."/>
            <person name="Kohler A."/>
            <person name="Kuees U."/>
            <person name="Lindquist E.A."/>
            <person name="Lucas S.M."/>
            <person name="Mago R."/>
            <person name="Mauceli E."/>
            <person name="Morin E."/>
            <person name="Murat C."/>
            <person name="Pangilinan J.L."/>
            <person name="Park R."/>
            <person name="Pearson M."/>
            <person name="Quesneville H."/>
            <person name="Rouhier N."/>
            <person name="Sakthikumar S."/>
            <person name="Salamov A.A."/>
            <person name="Schmutz J."/>
            <person name="Selles B."/>
            <person name="Shapiro H."/>
            <person name="Tanguay P."/>
            <person name="Tuskan G.A."/>
            <person name="Henrissat B."/>
            <person name="Van de Peer Y."/>
            <person name="Rouze P."/>
            <person name="Ellis J.G."/>
            <person name="Dodds P.N."/>
            <person name="Schein J.E."/>
            <person name="Zhong S."/>
            <person name="Hamelin R.C."/>
            <person name="Grigoriev I.V."/>
            <person name="Szabo L.J."/>
            <person name="Martin F."/>
        </authorList>
    </citation>
    <scope>NUCLEOTIDE SEQUENCE [LARGE SCALE GENOMIC DNA]</scope>
    <source>
        <strain evidence="3">98AG31 / pathotype 3-4-7</strain>
    </source>
</reference>
<name>F4R7D3_MELLP</name>
<dbReference type="EMBL" id="GL883092">
    <property type="protein sequence ID" value="EGG11806.1"/>
    <property type="molecule type" value="Genomic_DNA"/>
</dbReference>
<proteinExistence type="predicted"/>
<feature type="region of interest" description="Disordered" evidence="1">
    <location>
        <begin position="1"/>
        <end position="89"/>
    </location>
</feature>
<feature type="compositionally biased region" description="Basic and acidic residues" evidence="1">
    <location>
        <begin position="1"/>
        <end position="19"/>
    </location>
</feature>
<dbReference type="InParanoid" id="F4R7D3"/>
<evidence type="ECO:0000313" key="2">
    <source>
        <dbReference type="EMBL" id="EGG11806.1"/>
    </source>
</evidence>
<dbReference type="eggNOG" id="ENOG502S7P8">
    <property type="taxonomic scope" value="Eukaryota"/>
</dbReference>
<evidence type="ECO:0008006" key="4">
    <source>
        <dbReference type="Google" id="ProtNLM"/>
    </source>
</evidence>
<dbReference type="Proteomes" id="UP000001072">
    <property type="component" value="Unassembled WGS sequence"/>
</dbReference>
<accession>F4R7D3</accession>
<gene>
    <name evidence="2" type="ORF">MELLADRAFT_90757</name>
</gene>
<evidence type="ECO:0000313" key="3">
    <source>
        <dbReference type="Proteomes" id="UP000001072"/>
    </source>
</evidence>
<sequence>MTHSDMSDHESNGSVHEYDDYADDGSDAGSVAYSVGYDTDEQLRDFSHFPDESRSEILDNNDDELDEDDHNPREEDHSGSAQLPVQEKSKVVAKKKGKKTFGLPLDRASFETFIDHNTTLDDEGYPKLPNGKTVFVRHPGQTLTNWGTFAFTYKTSGGGFQEKRPDWRTVRFACLGVVICSNAECDYLGSPPTARGKIAEMKDTPIKCPAALCSEYLRHIPCEDTICRLDEHLPTGWGIIRHAGFHVHPWPRRGKPDKLSISKFGERVVNNPSVGPLQHKVGRAPAGKQEIKTASAIHPAFGNLHRTGYYRRKLLVDAGVIPEKKIPGSGDSFILDMIHWAKLGLRMISSSFLPENTHMTFQTPWMAEQFLAREEDGGVYSGGLLSDVTYKFFANGYLMTTSMYQSVIHRWIPIQLTWLYGLSEEHYVAHFQALMKQIKDAQLLPAERDILVRQVVDFSAAQKNGFIRAYMDVFDVTDRAQALGKLRGCQEHFRASVTRIRRNLNVIPRHQQGEFQRLTEALLVKDEAGKATYEENIATLRRLFPKAKRWLDWWQASDTEAMLFRSRQKQIDDDGLCDDLPETTNAQESMHRVYYMISEGNCTVQVGLVQLYALVSSLQRDHADLLRGVSIEYGCNKNYEKVAETLGWSKKNRNRKDKRNDGRAPDTTDALLGSKSKKLGRPVGAINIDRNPVTTFQGFFASTTAGRRNRCWLDSIAECLHALCTPLWFHASKGKTNHIYTKVMKVLSSRATWEMSQKGNIRSILSLGQNTIHAAAQAISDSFPTDQFASADTFFELIFDARDNSKSVPAPARSLFRLHRLRKLVCSRDSSHRINETIPTNTINLCPQDFQGQLTYAHTSDLIAQWTSPAGIRGVSNRHCQACKKLDEGSPPFILDIRLKETRNGFWAGGHFWCQVVRTVGGLTGVWHHNDLQNAGIATLSSRDLESIGGAMASTSWAMYSREPTTDEAVIIEAANAKIMKTNADINGNIPFSQTMKSRKNKGEDALTAAEKALDDSTASDQSEADQDVKAGLSHPPNQRPPWKV</sequence>
<feature type="region of interest" description="Disordered" evidence="1">
    <location>
        <begin position="988"/>
        <end position="1045"/>
    </location>
</feature>
<feature type="region of interest" description="Disordered" evidence="1">
    <location>
        <begin position="650"/>
        <end position="674"/>
    </location>
</feature>
<dbReference type="GeneID" id="18935673"/>
<dbReference type="AlphaFoldDB" id="F4R7D3"/>
<keyword evidence="3" id="KW-1185">Reference proteome</keyword>